<dbReference type="eggNOG" id="ENOG502TFSY">
    <property type="taxonomic scope" value="Eukaryota"/>
</dbReference>
<dbReference type="AlphaFoldDB" id="A0A1I7ULL0"/>
<evidence type="ECO:0000313" key="2">
    <source>
        <dbReference type="WBParaSite" id="Csp11.Scaffold630.g17187.t1"/>
    </source>
</evidence>
<sequence length="320" mass="36966">MASSEGGDDTVKEIARRWIEMQELVPISTADRLLEKRCHLKHVAWKFTEHFNELWIDGVLGVVITANQPSPTGELQTKVHYEVDLEPQQTRATFHSVDIADLARWHLAWLTDPNVWIDSASIDMEFDQKYLVEKRKFQVKEVNINVQTNYPSVHGWLQHMHSEVESLIYRGNGIMDANKFLQLPFAARLRKLLIIYESSFDDRLILQLTAEHLQIASDFLSEHGVNKLLHRWNDLNYPIRSEFVIYVPVKNSENVIKQLRVIEKRNNGNGVYEFLIEMTNPNARMRVITRPSSVTCTVFAIDNSQAPPPLSIPTVPEDKK</sequence>
<dbReference type="WBParaSite" id="Csp11.Scaffold630.g17187.t1">
    <property type="protein sequence ID" value="Csp11.Scaffold630.g17187.t1"/>
    <property type="gene ID" value="Csp11.Scaffold630.g17187"/>
</dbReference>
<organism evidence="1 2">
    <name type="scientific">Caenorhabditis tropicalis</name>
    <dbReference type="NCBI Taxonomy" id="1561998"/>
    <lineage>
        <taxon>Eukaryota</taxon>
        <taxon>Metazoa</taxon>
        <taxon>Ecdysozoa</taxon>
        <taxon>Nematoda</taxon>
        <taxon>Chromadorea</taxon>
        <taxon>Rhabditida</taxon>
        <taxon>Rhabditina</taxon>
        <taxon>Rhabditomorpha</taxon>
        <taxon>Rhabditoidea</taxon>
        <taxon>Rhabditidae</taxon>
        <taxon>Peloderinae</taxon>
        <taxon>Caenorhabditis</taxon>
    </lineage>
</organism>
<dbReference type="Proteomes" id="UP000095282">
    <property type="component" value="Unplaced"/>
</dbReference>
<accession>A0A1I7ULL0</accession>
<proteinExistence type="predicted"/>
<evidence type="ECO:0000313" key="1">
    <source>
        <dbReference type="Proteomes" id="UP000095282"/>
    </source>
</evidence>
<reference evidence="2" key="1">
    <citation type="submission" date="2016-11" db="UniProtKB">
        <authorList>
            <consortium name="WormBaseParasite"/>
        </authorList>
    </citation>
    <scope>IDENTIFICATION</scope>
</reference>
<keyword evidence="1" id="KW-1185">Reference proteome</keyword>
<protein>
    <submittedName>
        <fullName evidence="2">FBA_2 domain-containing protein</fullName>
    </submittedName>
</protein>
<name>A0A1I7ULL0_9PELO</name>